<evidence type="ECO:0000259" key="1">
    <source>
        <dbReference type="Pfam" id="PF00534"/>
    </source>
</evidence>
<dbReference type="PANTHER" id="PTHR12526">
    <property type="entry name" value="GLYCOSYLTRANSFERASE"/>
    <property type="match status" value="1"/>
</dbReference>
<reference evidence="3" key="1">
    <citation type="journal article" date="2021" name="Antonie Van Leeuwenhoek">
        <title>Draft genome and description of Waterburya agarophytonicola gen. nov. sp. nov. (Pleurocapsales, Cyanobacteria): a seaweed symbiont.</title>
        <authorList>
            <person name="Bonthond G."/>
            <person name="Shalygin S."/>
            <person name="Bayer T."/>
            <person name="Weinberger F."/>
        </authorList>
    </citation>
    <scope>NUCLEOTIDE SEQUENCE</scope>
    <source>
        <strain evidence="3">KI4</strain>
    </source>
</reference>
<comment type="caution">
    <text evidence="3">The sequence shown here is derived from an EMBL/GenBank/DDBJ whole genome shotgun (WGS) entry which is preliminary data.</text>
</comment>
<dbReference type="InterPro" id="IPR001296">
    <property type="entry name" value="Glyco_trans_1"/>
</dbReference>
<name>A0A964BRB2_9CYAN</name>
<keyword evidence="4" id="KW-1185">Reference proteome</keyword>
<evidence type="ECO:0000313" key="4">
    <source>
        <dbReference type="Proteomes" id="UP000729733"/>
    </source>
</evidence>
<feature type="domain" description="Glycosyl transferase family 1" evidence="1">
    <location>
        <begin position="186"/>
        <end position="345"/>
    </location>
</feature>
<gene>
    <name evidence="3" type="ORF">I4641_10600</name>
</gene>
<dbReference type="EMBL" id="JADWDC010000022">
    <property type="protein sequence ID" value="MCC0177426.1"/>
    <property type="molecule type" value="Genomic_DNA"/>
</dbReference>
<protein>
    <submittedName>
        <fullName evidence="3">Glycosyltransferase family 4 protein</fullName>
    </submittedName>
</protein>
<sequence length="376" mass="42035">MKITLVTPSLFCGGAERVVVSLAEGFQLQGHQVTVITGTEKDTDFYQLPPGVKRIALGIMGVSKNPLDAIKSNLQRVSALRKAIKLSEPDIVMAHLTETNILTVLATLKTKYPVLITEHCDPNLISYGKFWETLRRFVYPFATKLVSVSQGVEDYFTWLPKSKKEVVYNPFFVSKNASSEIEIPTGVHSDRKWIMSMGRLTNQKGFDILLKAFAKVAPRYPDWQLIILGEGELRRELEELKAELNLGEQVVLPGRVKNPFLLMERAQFFVMSSRFEGFPMAHGEAMLCGLPVIATDCPSGPRELVRDGVDGILIPNQDEVALTKAIERLITNPEEREHFAKSAPEVGTRFSLEKIIQGWTDLSQKAILEKHGRGGK</sequence>
<dbReference type="CDD" id="cd03820">
    <property type="entry name" value="GT4_AmsD-like"/>
    <property type="match status" value="1"/>
</dbReference>
<organism evidence="3 4">
    <name type="scientific">Waterburya agarophytonicola KI4</name>
    <dbReference type="NCBI Taxonomy" id="2874699"/>
    <lineage>
        <taxon>Bacteria</taxon>
        <taxon>Bacillati</taxon>
        <taxon>Cyanobacteriota</taxon>
        <taxon>Cyanophyceae</taxon>
        <taxon>Pleurocapsales</taxon>
        <taxon>Hyellaceae</taxon>
        <taxon>Waterburya</taxon>
        <taxon>Waterburya agarophytonicola</taxon>
    </lineage>
</organism>
<dbReference type="SUPFAM" id="SSF53756">
    <property type="entry name" value="UDP-Glycosyltransferase/glycogen phosphorylase"/>
    <property type="match status" value="1"/>
</dbReference>
<dbReference type="Pfam" id="PF13439">
    <property type="entry name" value="Glyco_transf_4"/>
    <property type="match status" value="1"/>
</dbReference>
<dbReference type="Pfam" id="PF00534">
    <property type="entry name" value="Glycos_transf_1"/>
    <property type="match status" value="1"/>
</dbReference>
<dbReference type="PANTHER" id="PTHR12526:SF630">
    <property type="entry name" value="GLYCOSYLTRANSFERASE"/>
    <property type="match status" value="1"/>
</dbReference>
<dbReference type="InterPro" id="IPR028098">
    <property type="entry name" value="Glyco_trans_4-like_N"/>
</dbReference>
<feature type="domain" description="Glycosyltransferase subfamily 4-like N-terminal" evidence="2">
    <location>
        <begin position="13"/>
        <end position="170"/>
    </location>
</feature>
<dbReference type="GO" id="GO:0016757">
    <property type="term" value="F:glycosyltransferase activity"/>
    <property type="evidence" value="ECO:0007669"/>
    <property type="project" value="InterPro"/>
</dbReference>
<evidence type="ECO:0000259" key="2">
    <source>
        <dbReference type="Pfam" id="PF13439"/>
    </source>
</evidence>
<dbReference type="AlphaFoldDB" id="A0A964BRB2"/>
<proteinExistence type="predicted"/>
<accession>A0A964BRB2</accession>
<evidence type="ECO:0000313" key="3">
    <source>
        <dbReference type="EMBL" id="MCC0177426.1"/>
    </source>
</evidence>
<dbReference type="Gene3D" id="3.40.50.2000">
    <property type="entry name" value="Glycogen Phosphorylase B"/>
    <property type="match status" value="2"/>
</dbReference>
<dbReference type="RefSeq" id="WP_229640490.1">
    <property type="nucleotide sequence ID" value="NZ_JADWDC010000022.1"/>
</dbReference>
<dbReference type="Proteomes" id="UP000729733">
    <property type="component" value="Unassembled WGS sequence"/>
</dbReference>